<evidence type="ECO:0000313" key="2">
    <source>
        <dbReference type="Proteomes" id="UP000540989"/>
    </source>
</evidence>
<dbReference type="PROSITE" id="PS51257">
    <property type="entry name" value="PROKAR_LIPOPROTEIN"/>
    <property type="match status" value="1"/>
</dbReference>
<reference evidence="1 2" key="1">
    <citation type="submission" date="2020-08" db="EMBL/GenBank/DDBJ databases">
        <title>Genomic Encyclopedia of Type Strains, Phase IV (KMG-V): Genome sequencing to study the core and pangenomes of soil and plant-associated prokaryotes.</title>
        <authorList>
            <person name="Whitman W."/>
        </authorList>
    </citation>
    <scope>NUCLEOTIDE SEQUENCE [LARGE SCALE GENOMIC DNA]</scope>
    <source>
        <strain evidence="1 2">M8UP14</strain>
    </source>
</reference>
<evidence type="ECO:0008006" key="3">
    <source>
        <dbReference type="Google" id="ProtNLM"/>
    </source>
</evidence>
<sequence>METKLTKLVDKALSRRNFLVSSGTVAAAAVLVGCGDSTSTTTPPPVTPPTTTLTDADYLNFALNLEYLEAEFYLRAATGNGLSSTDAGSGAGTVTGGAQVSFATAAYASYANLIAQDELNHVRLLRTALGSSAVARPNIDLTAGFNAVASAAGIGSTFNAFADENSFLVGAFAFEDVGVTAYTGAAAALTSVANLSAAAGIQAVEAYHAGIIRTIIAGAASVSGASQGYLTAANQISALRGKLGGGNETMLSINSIVAADSTNAIAFARTTDNVLHIVYGTAPGAGVKSGAFFPNGLNGNISVTTA</sequence>
<dbReference type="Pfam" id="PF13668">
    <property type="entry name" value="Ferritin_2"/>
    <property type="match status" value="1"/>
</dbReference>
<gene>
    <name evidence="1" type="ORF">HDF16_003152</name>
</gene>
<protein>
    <recommendedName>
        <fullName evidence="3">Ferritin-like domain-containing protein</fullName>
    </recommendedName>
</protein>
<organism evidence="1 2">
    <name type="scientific">Granulicella aggregans</name>
    <dbReference type="NCBI Taxonomy" id="474949"/>
    <lineage>
        <taxon>Bacteria</taxon>
        <taxon>Pseudomonadati</taxon>
        <taxon>Acidobacteriota</taxon>
        <taxon>Terriglobia</taxon>
        <taxon>Terriglobales</taxon>
        <taxon>Acidobacteriaceae</taxon>
        <taxon>Granulicella</taxon>
    </lineage>
</organism>
<dbReference type="PROSITE" id="PS51318">
    <property type="entry name" value="TAT"/>
    <property type="match status" value="1"/>
</dbReference>
<dbReference type="PANTHER" id="PTHR31694:SF26">
    <property type="entry name" value="OS05G0151100 PROTEIN"/>
    <property type="match status" value="1"/>
</dbReference>
<dbReference type="PANTHER" id="PTHR31694">
    <property type="entry name" value="DESICCATION-LIKE PROTEIN"/>
    <property type="match status" value="1"/>
</dbReference>
<dbReference type="InterPro" id="IPR052965">
    <property type="entry name" value="Pigment-catalase-like"/>
</dbReference>
<accession>A0A7W7ZEW1</accession>
<name>A0A7W7ZEW1_9BACT</name>
<dbReference type="AlphaFoldDB" id="A0A7W7ZEW1"/>
<evidence type="ECO:0000313" key="1">
    <source>
        <dbReference type="EMBL" id="MBB5058438.1"/>
    </source>
</evidence>
<dbReference type="NCBIfam" id="TIGR01409">
    <property type="entry name" value="TAT_signal_seq"/>
    <property type="match status" value="1"/>
</dbReference>
<dbReference type="RefSeq" id="WP_221312781.1">
    <property type="nucleotide sequence ID" value="NZ_JACHIP010000004.1"/>
</dbReference>
<dbReference type="EMBL" id="JACHIP010000004">
    <property type="protein sequence ID" value="MBB5058438.1"/>
    <property type="molecule type" value="Genomic_DNA"/>
</dbReference>
<dbReference type="InterPro" id="IPR006311">
    <property type="entry name" value="TAT_signal"/>
</dbReference>
<dbReference type="Proteomes" id="UP000540989">
    <property type="component" value="Unassembled WGS sequence"/>
</dbReference>
<proteinExistence type="predicted"/>
<comment type="caution">
    <text evidence="1">The sequence shown here is derived from an EMBL/GenBank/DDBJ whole genome shotgun (WGS) entry which is preliminary data.</text>
</comment>
<dbReference type="InterPro" id="IPR019546">
    <property type="entry name" value="TAT_signal_bac_arc"/>
</dbReference>
<keyword evidence="2" id="KW-1185">Reference proteome</keyword>